<keyword evidence="2" id="KW-1185">Reference proteome</keyword>
<organism evidence="1 2">
    <name type="scientific">Magnetovibrio blakemorei</name>
    <dbReference type="NCBI Taxonomy" id="28181"/>
    <lineage>
        <taxon>Bacteria</taxon>
        <taxon>Pseudomonadati</taxon>
        <taxon>Pseudomonadota</taxon>
        <taxon>Alphaproteobacteria</taxon>
        <taxon>Rhodospirillales</taxon>
        <taxon>Magnetovibrionaceae</taxon>
        <taxon>Magnetovibrio</taxon>
    </lineage>
</organism>
<dbReference type="STRING" id="28181.BEN30_08335"/>
<evidence type="ECO:0000313" key="2">
    <source>
        <dbReference type="Proteomes" id="UP000095347"/>
    </source>
</evidence>
<sequence length="654" mass="71779">MLQDTKISAALLNAFTASPLDDDPVEAIALQGLIDEARMDVENDGQHGPVFLKDLSEYFASLENLSAKAAGIIATCYARANVEVPDALLDIRIREMNKVMENSTPTQGVPPTPGDIGDLLKTLSKEVDGDNYALFEGLRELMAGVPKDTRHALAYDLTSAEHSASWTMAGYWLLSPDQSLREAVAHALLEKAKTAAMDGVLARRLPMLRSWMPADMARSLLDQAIREVRRHNLPASPAKKSVKTLQILVTPPDGVGAQSLAFFATKSIAMVLTKAGHGIKDAYIIPCRENSPEATAIANQLDDIAAEEVSKESARTILAAALADGKTNDVPPAHGFIDIASLFGMEDLRPNLMTATDWLHVLDPEGMIGQMTTQLYGRRINQSVYLIDDYDFFDNWFDDTAKLRKAFETAKNFDQQMKLAALHLDERREYWAKQMLQVAFLLKEVDEDWESLTINAHALLNARPVEKTALAQHIAFNSVQAFNHSSGELYEESEMMELDTLTPDMLAEMLSEIGMPESDPAWLDGYMHAVIIAPKPIEPDDWLGGVIEQLPPPVDEAIIMDLINAIFALYNHIGGSLDAGETTTSLGTSSPSSTAAWARGFSSLLATTPTAWKARSVTKADKEFIVRINKVGTGETETIPAKELQTWIAKRFAK</sequence>
<comment type="caution">
    <text evidence="1">The sequence shown here is derived from an EMBL/GenBank/DDBJ whole genome shotgun (WGS) entry which is preliminary data.</text>
</comment>
<dbReference type="AlphaFoldDB" id="A0A1E5Q9G7"/>
<dbReference type="Pfam" id="PF03695">
    <property type="entry name" value="UPF0149"/>
    <property type="match status" value="1"/>
</dbReference>
<dbReference type="SUPFAM" id="SSF101327">
    <property type="entry name" value="YgfB-like"/>
    <property type="match status" value="1"/>
</dbReference>
<dbReference type="Proteomes" id="UP000095347">
    <property type="component" value="Unassembled WGS sequence"/>
</dbReference>
<name>A0A1E5Q9G7_9PROT</name>
<gene>
    <name evidence="1" type="ORF">BEN30_08335</name>
</gene>
<accession>A0A1E5Q9G7</accession>
<dbReference type="NCBIfam" id="TIGR02292">
    <property type="entry name" value="ygfB_yecA"/>
    <property type="match status" value="1"/>
</dbReference>
<reference evidence="2" key="1">
    <citation type="submission" date="2016-07" db="EMBL/GenBank/DDBJ databases">
        <authorList>
            <person name="Florea S."/>
            <person name="Webb J.S."/>
            <person name="Jaromczyk J."/>
            <person name="Schardl C.L."/>
        </authorList>
    </citation>
    <scope>NUCLEOTIDE SEQUENCE [LARGE SCALE GENOMIC DNA]</scope>
    <source>
        <strain evidence="2">MV-1</strain>
    </source>
</reference>
<dbReference type="InterPro" id="IPR011978">
    <property type="entry name" value="YgfB-like"/>
</dbReference>
<dbReference type="EMBL" id="MCGG01000020">
    <property type="protein sequence ID" value="OEJ67730.1"/>
    <property type="molecule type" value="Genomic_DNA"/>
</dbReference>
<protein>
    <submittedName>
        <fullName evidence="1">Uncharacterized protein</fullName>
    </submittedName>
</protein>
<proteinExistence type="predicted"/>
<evidence type="ECO:0000313" key="1">
    <source>
        <dbReference type="EMBL" id="OEJ67730.1"/>
    </source>
</evidence>
<dbReference type="InterPro" id="IPR036255">
    <property type="entry name" value="YgfB-like_sf"/>
</dbReference>